<dbReference type="Proteomes" id="UP000431901">
    <property type="component" value="Unassembled WGS sequence"/>
</dbReference>
<dbReference type="Gene3D" id="3.30.530.20">
    <property type="match status" value="1"/>
</dbReference>
<dbReference type="InterPro" id="IPR019587">
    <property type="entry name" value="Polyketide_cyclase/dehydratase"/>
</dbReference>
<name>A0A6I4W5C8_9ACTN</name>
<keyword evidence="2" id="KW-1185">Reference proteome</keyword>
<accession>A0A6I4W5C8</accession>
<dbReference type="SUPFAM" id="SSF55961">
    <property type="entry name" value="Bet v1-like"/>
    <property type="match status" value="1"/>
</dbReference>
<dbReference type="CDD" id="cd07812">
    <property type="entry name" value="SRPBCC"/>
    <property type="match status" value="1"/>
</dbReference>
<comment type="caution">
    <text evidence="1">The sequence shown here is derived from an EMBL/GenBank/DDBJ whole genome shotgun (WGS) entry which is preliminary data.</text>
</comment>
<gene>
    <name evidence="1" type="ORF">GQ466_11580</name>
</gene>
<evidence type="ECO:0000313" key="1">
    <source>
        <dbReference type="EMBL" id="MXQ64678.1"/>
    </source>
</evidence>
<reference evidence="1 2" key="1">
    <citation type="submission" date="2019-12" db="EMBL/GenBank/DDBJ databases">
        <title>Nocardia macrotermitis sp. nov. and Nocardia aurantia sp. nov., isolated from the gut of the fungus growing-termite Macrotermes natalensis.</title>
        <authorList>
            <person name="Christine B."/>
            <person name="Rene B."/>
        </authorList>
    </citation>
    <scope>NUCLEOTIDE SEQUENCE [LARGE SCALE GENOMIC DNA]</scope>
    <source>
        <strain evidence="1 2">DSM 102126</strain>
    </source>
</reference>
<protein>
    <submittedName>
        <fullName evidence="1">SRPBCC family protein</fullName>
    </submittedName>
</protein>
<sequence>MEREWVAEESVVVRAKPRTVYAAVADPRRMPRWSPELFAVWIRAKGRKFVGFNRIGWRVWFTDCHVTVAEPGRNYAFRVTSFGLPVAVWGFRIEDIGDGSVRLAQYWEDLRRDNRGAGFVSLLGRVFTGVNAPDRAAHNRVGMRATLARIKAAVERAA</sequence>
<evidence type="ECO:0000313" key="2">
    <source>
        <dbReference type="Proteomes" id="UP000431901"/>
    </source>
</evidence>
<dbReference type="EMBL" id="WUTW01000002">
    <property type="protein sequence ID" value="MXQ64678.1"/>
    <property type="molecule type" value="Genomic_DNA"/>
</dbReference>
<dbReference type="Pfam" id="PF10604">
    <property type="entry name" value="Polyketide_cyc2"/>
    <property type="match status" value="1"/>
</dbReference>
<proteinExistence type="predicted"/>
<dbReference type="OrthoDB" id="4618973at2"/>
<dbReference type="InterPro" id="IPR023393">
    <property type="entry name" value="START-like_dom_sf"/>
</dbReference>
<dbReference type="RefSeq" id="WP_161102873.1">
    <property type="nucleotide sequence ID" value="NZ_JBHLYI010000001.1"/>
</dbReference>
<dbReference type="AlphaFoldDB" id="A0A6I4W5C8"/>
<organism evidence="1 2">
    <name type="scientific">Actinomadura rayongensis</name>
    <dbReference type="NCBI Taxonomy" id="1429076"/>
    <lineage>
        <taxon>Bacteria</taxon>
        <taxon>Bacillati</taxon>
        <taxon>Actinomycetota</taxon>
        <taxon>Actinomycetes</taxon>
        <taxon>Streptosporangiales</taxon>
        <taxon>Thermomonosporaceae</taxon>
        <taxon>Actinomadura</taxon>
    </lineage>
</organism>